<feature type="region of interest" description="Disordered" evidence="1">
    <location>
        <begin position="25"/>
        <end position="53"/>
    </location>
</feature>
<evidence type="ECO:0000256" key="1">
    <source>
        <dbReference type="SAM" id="MobiDB-lite"/>
    </source>
</evidence>
<comment type="caution">
    <text evidence="2">The sequence shown here is derived from an EMBL/GenBank/DDBJ whole genome shotgun (WGS) entry which is preliminary data.</text>
</comment>
<feature type="compositionally biased region" description="Polar residues" evidence="1">
    <location>
        <begin position="28"/>
        <end position="53"/>
    </location>
</feature>
<name>A0ABD0R9V2_CIRMR</name>
<dbReference type="Proteomes" id="UP001529510">
    <property type="component" value="Unassembled WGS sequence"/>
</dbReference>
<accession>A0ABD0R9V2</accession>
<protein>
    <submittedName>
        <fullName evidence="2">Uncharacterized protein</fullName>
    </submittedName>
</protein>
<feature type="non-terminal residue" evidence="2">
    <location>
        <position position="53"/>
    </location>
</feature>
<organism evidence="2 3">
    <name type="scientific">Cirrhinus mrigala</name>
    <name type="common">Mrigala</name>
    <dbReference type="NCBI Taxonomy" id="683832"/>
    <lineage>
        <taxon>Eukaryota</taxon>
        <taxon>Metazoa</taxon>
        <taxon>Chordata</taxon>
        <taxon>Craniata</taxon>
        <taxon>Vertebrata</taxon>
        <taxon>Euteleostomi</taxon>
        <taxon>Actinopterygii</taxon>
        <taxon>Neopterygii</taxon>
        <taxon>Teleostei</taxon>
        <taxon>Ostariophysi</taxon>
        <taxon>Cypriniformes</taxon>
        <taxon>Cyprinidae</taxon>
        <taxon>Labeoninae</taxon>
        <taxon>Labeonini</taxon>
        <taxon>Cirrhinus</taxon>
    </lineage>
</organism>
<dbReference type="EMBL" id="JAMKFB020000004">
    <property type="protein sequence ID" value="KAL0195272.1"/>
    <property type="molecule type" value="Genomic_DNA"/>
</dbReference>
<reference evidence="2 3" key="1">
    <citation type="submission" date="2024-05" db="EMBL/GenBank/DDBJ databases">
        <title>Genome sequencing and assembly of Indian major carp, Cirrhinus mrigala (Hamilton, 1822).</title>
        <authorList>
            <person name="Mohindra V."/>
            <person name="Chowdhury L.M."/>
            <person name="Lal K."/>
            <person name="Jena J.K."/>
        </authorList>
    </citation>
    <scope>NUCLEOTIDE SEQUENCE [LARGE SCALE GENOMIC DNA]</scope>
    <source>
        <strain evidence="2">CM1030</strain>
        <tissue evidence="2">Blood</tissue>
    </source>
</reference>
<gene>
    <name evidence="2" type="ORF">M9458_008844</name>
</gene>
<evidence type="ECO:0000313" key="3">
    <source>
        <dbReference type="Proteomes" id="UP001529510"/>
    </source>
</evidence>
<evidence type="ECO:0000313" key="2">
    <source>
        <dbReference type="EMBL" id="KAL0195272.1"/>
    </source>
</evidence>
<keyword evidence="3" id="KW-1185">Reference proteome</keyword>
<sequence length="53" mass="5485">MADLGAVVDLGHGTMADRGAVEARAEAMTTSVEPIVQRTTTADQAGLEQSAQR</sequence>
<dbReference type="AlphaFoldDB" id="A0ABD0R9V2"/>
<proteinExistence type="predicted"/>